<name>A0ABV7A739_9BACI</name>
<gene>
    <name evidence="1" type="ORF">ACFODW_09590</name>
</gene>
<dbReference type="InterPro" id="IPR024096">
    <property type="entry name" value="NO_sig/Golgi_transp_ligand-bd"/>
</dbReference>
<dbReference type="SUPFAM" id="SSF111126">
    <property type="entry name" value="Ligand-binding domain in the NO signalling and Golgi transport"/>
    <property type="match status" value="1"/>
</dbReference>
<dbReference type="InterPro" id="IPR019642">
    <property type="entry name" value="DUF2507"/>
</dbReference>
<reference evidence="2" key="1">
    <citation type="journal article" date="2019" name="Int. J. Syst. Evol. Microbiol.">
        <title>The Global Catalogue of Microorganisms (GCM) 10K type strain sequencing project: providing services to taxonomists for standard genome sequencing and annotation.</title>
        <authorList>
            <consortium name="The Broad Institute Genomics Platform"/>
            <consortium name="The Broad Institute Genome Sequencing Center for Infectious Disease"/>
            <person name="Wu L."/>
            <person name="Ma J."/>
        </authorList>
    </citation>
    <scope>NUCLEOTIDE SEQUENCE [LARGE SCALE GENOMIC DNA]</scope>
    <source>
        <strain evidence="2">KCTC 13193</strain>
    </source>
</reference>
<dbReference type="RefSeq" id="WP_390305743.1">
    <property type="nucleotide sequence ID" value="NZ_JBHRRZ010000015.1"/>
</dbReference>
<accession>A0ABV7A739</accession>
<organism evidence="1 2">
    <name type="scientific">Virgibacillus sediminis</name>
    <dbReference type="NCBI Taxonomy" id="202260"/>
    <lineage>
        <taxon>Bacteria</taxon>
        <taxon>Bacillati</taxon>
        <taxon>Bacillota</taxon>
        <taxon>Bacilli</taxon>
        <taxon>Bacillales</taxon>
        <taxon>Bacillaceae</taxon>
        <taxon>Virgibacillus</taxon>
    </lineage>
</organism>
<protein>
    <submittedName>
        <fullName evidence="1">DUF2507 domain-containing protein</fullName>
    </submittedName>
</protein>
<keyword evidence="2" id="KW-1185">Reference proteome</keyword>
<evidence type="ECO:0000313" key="2">
    <source>
        <dbReference type="Proteomes" id="UP001595387"/>
    </source>
</evidence>
<dbReference type="EMBL" id="JBHRRZ010000015">
    <property type="protein sequence ID" value="MFC2948590.1"/>
    <property type="molecule type" value="Genomic_DNA"/>
</dbReference>
<dbReference type="Pfam" id="PF10702">
    <property type="entry name" value="DUF2507"/>
    <property type="match status" value="1"/>
</dbReference>
<dbReference type="Gene3D" id="3.30.1380.20">
    <property type="entry name" value="Trafficking protein particle complex subunit 3"/>
    <property type="match status" value="1"/>
</dbReference>
<comment type="caution">
    <text evidence="1">The sequence shown here is derived from an EMBL/GenBank/DDBJ whole genome shotgun (WGS) entry which is preliminary data.</text>
</comment>
<dbReference type="Proteomes" id="UP001595387">
    <property type="component" value="Unassembled WGS sequence"/>
</dbReference>
<evidence type="ECO:0000313" key="1">
    <source>
        <dbReference type="EMBL" id="MFC2948590.1"/>
    </source>
</evidence>
<sequence length="149" mass="17327">MSPLIQKQELIQLSQLEELHTTGAGYDILRYIGLPEILGAESHTLLYFMGRNLARKFQIEQLEDIYYLFEKFGWGKLELVKEKKREMTFHLLADAVVRRLSSTSFQAEFRMEAGFLAEALHQLKDTECECIEEINKKIHQVEFSVVSAK</sequence>
<proteinExistence type="predicted"/>